<dbReference type="AlphaFoldDB" id="A0AB36M069"/>
<organism evidence="1 2">
    <name type="scientific">Acinetobacter nosocomialis</name>
    <dbReference type="NCBI Taxonomy" id="106654"/>
    <lineage>
        <taxon>Bacteria</taxon>
        <taxon>Pseudomonadati</taxon>
        <taxon>Pseudomonadota</taxon>
        <taxon>Gammaproteobacteria</taxon>
        <taxon>Moraxellales</taxon>
        <taxon>Moraxellaceae</taxon>
        <taxon>Acinetobacter</taxon>
        <taxon>Acinetobacter calcoaceticus/baumannii complex</taxon>
    </lineage>
</organism>
<accession>A0AB36M069</accession>
<proteinExistence type="predicted"/>
<dbReference type="EMBL" id="NGDO01000055">
    <property type="protein sequence ID" value="OTL96187.1"/>
    <property type="molecule type" value="Genomic_DNA"/>
</dbReference>
<gene>
    <name evidence="1" type="ORF">B9X58_13360</name>
</gene>
<dbReference type="Proteomes" id="UP000194767">
    <property type="component" value="Unassembled WGS sequence"/>
</dbReference>
<evidence type="ECO:0000313" key="2">
    <source>
        <dbReference type="Proteomes" id="UP000194767"/>
    </source>
</evidence>
<evidence type="ECO:0000313" key="1">
    <source>
        <dbReference type="EMBL" id="OTL96187.1"/>
    </source>
</evidence>
<comment type="caution">
    <text evidence="1">The sequence shown here is derived from an EMBL/GenBank/DDBJ whole genome shotgun (WGS) entry which is preliminary data.</text>
</comment>
<feature type="non-terminal residue" evidence="1">
    <location>
        <position position="1"/>
    </location>
</feature>
<name>A0AB36M069_ACINO</name>
<protein>
    <submittedName>
        <fullName evidence="1">YqaJ-like viral recombinase</fullName>
    </submittedName>
</protein>
<sequence>PLSVEDLSQNEQANQLFAQLIQEKHHIEQYQNKFDETKHQIQMLMKDAERATFANGSVTWKKSKDSISLDSKALLKLHPEMLEQFPQNKVGTRRFQIYTDD</sequence>
<reference evidence="1 2" key="1">
    <citation type="submission" date="2017-05" db="EMBL/GenBank/DDBJ databases">
        <authorList>
            <person name="Kreiswirth B."/>
            <person name="Manca C."/>
            <person name="Chen L."/>
            <person name="Evans S."/>
            <person name="Fowler V."/>
            <person name="Patel R."/>
            <person name="Chambers H."/>
            <person name="Bonomo R."/>
            <person name="Paul V."/>
            <person name="Sankar J."/>
            <person name="Gaind R."/>
            <person name="Ray P."/>
            <person name="Gautam V."/>
            <person name="Biswal M."/>
            <person name="Datta S."/>
            <person name="Walia K."/>
            <person name="Adams M."/>
            <person name="Nelson K."/>
            <person name="Sutton G."/>
            <person name="Fouts D."/>
            <person name="Hujer K."/>
            <person name="Hujer A."/>
        </authorList>
    </citation>
    <scope>NUCLEOTIDE SEQUENCE [LARGE SCALE GENOMIC DNA]</scope>
    <source>
        <strain evidence="1 2">PR324</strain>
    </source>
</reference>